<dbReference type="InterPro" id="IPR036922">
    <property type="entry name" value="Rieske_2Fe-2S_sf"/>
</dbReference>
<evidence type="ECO:0000313" key="8">
    <source>
        <dbReference type="Proteomes" id="UP000193200"/>
    </source>
</evidence>
<dbReference type="Gene3D" id="2.102.10.10">
    <property type="entry name" value="Rieske [2Fe-2S] iron-sulphur domain"/>
    <property type="match status" value="1"/>
</dbReference>
<accession>A0A1Y5TJS8</accession>
<dbReference type="InterPro" id="IPR017941">
    <property type="entry name" value="Rieske_2Fe-2S"/>
</dbReference>
<proteinExistence type="predicted"/>
<dbReference type="InterPro" id="IPR044043">
    <property type="entry name" value="VanA_C_cat"/>
</dbReference>
<dbReference type="EC" id="1.14.12.-" evidence="7"/>
<evidence type="ECO:0000256" key="5">
    <source>
        <dbReference type="ARBA" id="ARBA00023014"/>
    </source>
</evidence>
<dbReference type="PANTHER" id="PTHR21266">
    <property type="entry name" value="IRON-SULFUR DOMAIN CONTAINING PROTEIN"/>
    <property type="match status" value="1"/>
</dbReference>
<keyword evidence="8" id="KW-1185">Reference proteome</keyword>
<dbReference type="InterPro" id="IPR050584">
    <property type="entry name" value="Cholesterol_7-desaturase"/>
</dbReference>
<dbReference type="GO" id="GO:0051537">
    <property type="term" value="F:2 iron, 2 sulfur cluster binding"/>
    <property type="evidence" value="ECO:0007669"/>
    <property type="project" value="UniProtKB-KW"/>
</dbReference>
<dbReference type="PANTHER" id="PTHR21266:SF60">
    <property type="entry name" value="3-KETOSTEROID-9-ALPHA-MONOOXYGENASE, OXYGENASE COMPONENT"/>
    <property type="match status" value="1"/>
</dbReference>
<dbReference type="OrthoDB" id="9800776at2"/>
<evidence type="ECO:0000259" key="6">
    <source>
        <dbReference type="PROSITE" id="PS51296"/>
    </source>
</evidence>
<dbReference type="AlphaFoldDB" id="A0A1Y5TJS8"/>
<evidence type="ECO:0000313" key="7">
    <source>
        <dbReference type="EMBL" id="SLN63604.1"/>
    </source>
</evidence>
<dbReference type="SUPFAM" id="SSF55961">
    <property type="entry name" value="Bet v1-like"/>
    <property type="match status" value="1"/>
</dbReference>
<dbReference type="EMBL" id="FWFR01000002">
    <property type="protein sequence ID" value="SLN63604.1"/>
    <property type="molecule type" value="Genomic_DNA"/>
</dbReference>
<name>A0A1Y5TJS8_9PROT</name>
<keyword evidence="5" id="KW-0411">Iron-sulfur</keyword>
<dbReference type="PROSITE" id="PS51296">
    <property type="entry name" value="RIESKE"/>
    <property type="match status" value="1"/>
</dbReference>
<evidence type="ECO:0000256" key="4">
    <source>
        <dbReference type="ARBA" id="ARBA00023004"/>
    </source>
</evidence>
<dbReference type="RefSeq" id="WP_085884180.1">
    <property type="nucleotide sequence ID" value="NZ_FWFR01000002.1"/>
</dbReference>
<dbReference type="Proteomes" id="UP000193200">
    <property type="component" value="Unassembled WGS sequence"/>
</dbReference>
<organism evidence="7 8">
    <name type="scientific">Oceanibacterium hippocampi</name>
    <dbReference type="NCBI Taxonomy" id="745714"/>
    <lineage>
        <taxon>Bacteria</taxon>
        <taxon>Pseudomonadati</taxon>
        <taxon>Pseudomonadota</taxon>
        <taxon>Alphaproteobacteria</taxon>
        <taxon>Sneathiellales</taxon>
        <taxon>Sneathiellaceae</taxon>
        <taxon>Oceanibacterium</taxon>
    </lineage>
</organism>
<evidence type="ECO:0000256" key="1">
    <source>
        <dbReference type="ARBA" id="ARBA00022714"/>
    </source>
</evidence>
<dbReference type="GO" id="GO:0046872">
    <property type="term" value="F:metal ion binding"/>
    <property type="evidence" value="ECO:0007669"/>
    <property type="project" value="UniProtKB-KW"/>
</dbReference>
<dbReference type="SUPFAM" id="SSF50022">
    <property type="entry name" value="ISP domain"/>
    <property type="match status" value="1"/>
</dbReference>
<keyword evidence="7" id="KW-0223">Dioxygenase</keyword>
<keyword evidence="2" id="KW-0479">Metal-binding</keyword>
<dbReference type="Pfam" id="PF19112">
    <property type="entry name" value="VanA_C"/>
    <property type="match status" value="1"/>
</dbReference>
<evidence type="ECO:0000256" key="3">
    <source>
        <dbReference type="ARBA" id="ARBA00023002"/>
    </source>
</evidence>
<dbReference type="Pfam" id="PF00355">
    <property type="entry name" value="Rieske"/>
    <property type="match status" value="1"/>
</dbReference>
<keyword evidence="4" id="KW-0408">Iron</keyword>
<feature type="domain" description="Rieske" evidence="6">
    <location>
        <begin position="29"/>
        <end position="132"/>
    </location>
</feature>
<sequence>MTDFNGNLDNAATDEMIEQRLAVGLRNLWWPICPSSFVGERAISLRRLGYRMVLWRRRDGTVRILEDLCPHRGAPLSRGIVMDDRIACGYHGVQVDENGVAVSVPGSPGCKLEGSRCVRVFPAIERNDTIFAYVSDDQEQNTDPAPFTMPEQLESDNYSAFLCYAEWNGDYRFVYDNVMDPMHGTFLHKQSHSMSFGDTTAKFRIRDTDHGFVFEKEGQRNVNFDWTEWGETGIHWLRLEIPYPKTGGPGGNFHIVGMYTPIGPNKAAIFHWRVRDVQGWQRDTWRFLYKNRLEERHWHVLEQDRGLLEDLDEGANANEFLYQHDMGLVRLRRRLRNLATEQLEAEAARRMGRQSAA</sequence>
<keyword evidence="1" id="KW-0001">2Fe-2S</keyword>
<evidence type="ECO:0000256" key="2">
    <source>
        <dbReference type="ARBA" id="ARBA00022723"/>
    </source>
</evidence>
<keyword evidence="3 7" id="KW-0560">Oxidoreductase</keyword>
<dbReference type="InParanoid" id="A0A1Y5TJS8"/>
<dbReference type="GO" id="GO:0051213">
    <property type="term" value="F:dioxygenase activity"/>
    <property type="evidence" value="ECO:0007669"/>
    <property type="project" value="UniProtKB-KW"/>
</dbReference>
<dbReference type="Gene3D" id="3.90.380.10">
    <property type="entry name" value="Naphthalene 1,2-dioxygenase Alpha Subunit, Chain A, domain 1"/>
    <property type="match status" value="1"/>
</dbReference>
<protein>
    <submittedName>
        <fullName evidence="7">Phenoxybenzoate dioxygenase subunit alpha</fullName>
        <ecNumber evidence="7">1.14.12.-</ecNumber>
    </submittedName>
</protein>
<gene>
    <name evidence="7" type="primary">pobA_2</name>
    <name evidence="7" type="ORF">OCH7691_02857</name>
</gene>
<reference evidence="7 8" key="1">
    <citation type="submission" date="2017-03" db="EMBL/GenBank/DDBJ databases">
        <authorList>
            <person name="Afonso C.L."/>
            <person name="Miller P.J."/>
            <person name="Scott M.A."/>
            <person name="Spackman E."/>
            <person name="Goraichik I."/>
            <person name="Dimitrov K.M."/>
            <person name="Suarez D.L."/>
            <person name="Swayne D.E."/>
        </authorList>
    </citation>
    <scope>NUCLEOTIDE SEQUENCE [LARGE SCALE GENOMIC DNA]</scope>
    <source>
        <strain evidence="7 8">CECT 7691</strain>
    </source>
</reference>